<dbReference type="Pfam" id="PF01529">
    <property type="entry name" value="DHHC"/>
    <property type="match status" value="1"/>
</dbReference>
<evidence type="ECO:0000259" key="12">
    <source>
        <dbReference type="Pfam" id="PF01529"/>
    </source>
</evidence>
<keyword evidence="4 10" id="KW-1133">Transmembrane helix</keyword>
<accession>A0ABR4N1V6</accession>
<organism evidence="13 14">
    <name type="scientific">Polyrhizophydium stewartii</name>
    <dbReference type="NCBI Taxonomy" id="2732419"/>
    <lineage>
        <taxon>Eukaryota</taxon>
        <taxon>Fungi</taxon>
        <taxon>Fungi incertae sedis</taxon>
        <taxon>Chytridiomycota</taxon>
        <taxon>Chytridiomycota incertae sedis</taxon>
        <taxon>Chytridiomycetes</taxon>
        <taxon>Rhizophydiales</taxon>
        <taxon>Rhizophydiales incertae sedis</taxon>
        <taxon>Polyrhizophydium</taxon>
    </lineage>
</organism>
<name>A0ABR4N1V6_9FUNG</name>
<evidence type="ECO:0000313" key="14">
    <source>
        <dbReference type="Proteomes" id="UP001527925"/>
    </source>
</evidence>
<evidence type="ECO:0000256" key="3">
    <source>
        <dbReference type="ARBA" id="ARBA00022692"/>
    </source>
</evidence>
<feature type="transmembrane region" description="Helical" evidence="10">
    <location>
        <begin position="276"/>
        <end position="299"/>
    </location>
</feature>
<protein>
    <recommendedName>
        <fullName evidence="10">Palmitoyltransferase</fullName>
        <ecNumber evidence="10">2.3.1.225</ecNumber>
    </recommendedName>
</protein>
<feature type="region of interest" description="Disordered" evidence="11">
    <location>
        <begin position="87"/>
        <end position="165"/>
    </location>
</feature>
<comment type="similarity">
    <text evidence="10">Belongs to the DHHC palmitoyltransferase family.</text>
</comment>
<feature type="transmembrane region" description="Helical" evidence="10">
    <location>
        <begin position="12"/>
        <end position="35"/>
    </location>
</feature>
<feature type="compositionally biased region" description="Basic and acidic residues" evidence="11">
    <location>
        <begin position="438"/>
        <end position="452"/>
    </location>
</feature>
<sequence>MCCDDSAIKRFGWVFVVFTIGLITFVPVTTKLLVLDKWLDYHTERSQLLLVGPFYLAVVSIYVNYYLGCVTDPGAVPKGYDPLAASGGDNGASDADADTDADAGAGSSRSRPKAKQAAKSKAKTKTKPAAGAGGGGSGGTSTSVRRAEQRTRSGGDQAKAGRRTGARRVRPRWCRTCLCYKPPRSHHCSYCNRCVLRMDHHCPWLNTCIGHHNLPHFVRFLVSVTIASSWCLGLFALRMWDLVAYQNALAKLYSSGGNFGSKPLEFYTPPADDMEILFMIINIVICFALLFSVGLLNLWQFFYISANTTTIESLENSKIEDLVRRDKIPKNCVYPYDLGFWRNMCAVFGDRWYLWWMPQAAPGDGLSFETNASAGPAPMWPPREYYLYRKYPYGKPSRQERMAARAARQAGAVPGSAVRADSEGYLVAPITQADREEQLRQAEGAAWHDHHHDHTHGHGHNHGDPLESSTDFDSYEDDFDDNIPKDGLARTEMVPNDAQIDSDDELLFDRQQTLKGANHK</sequence>
<dbReference type="InterPro" id="IPR001594">
    <property type="entry name" value="Palmitoyltrfase_DHHC"/>
</dbReference>
<feature type="region of interest" description="Disordered" evidence="11">
    <location>
        <begin position="438"/>
        <end position="520"/>
    </location>
</feature>
<keyword evidence="2 10" id="KW-0808">Transferase</keyword>
<keyword evidence="6" id="KW-0564">Palmitate</keyword>
<feature type="transmembrane region" description="Helical" evidence="10">
    <location>
        <begin position="47"/>
        <end position="67"/>
    </location>
</feature>
<evidence type="ECO:0000256" key="8">
    <source>
        <dbReference type="ARBA" id="ARBA00023315"/>
    </source>
</evidence>
<evidence type="ECO:0000256" key="6">
    <source>
        <dbReference type="ARBA" id="ARBA00023139"/>
    </source>
</evidence>
<proteinExistence type="inferred from homology"/>
<comment type="catalytic activity">
    <reaction evidence="9 10">
        <text>L-cysteinyl-[protein] + hexadecanoyl-CoA = S-hexadecanoyl-L-cysteinyl-[protein] + CoA</text>
        <dbReference type="Rhea" id="RHEA:36683"/>
        <dbReference type="Rhea" id="RHEA-COMP:10131"/>
        <dbReference type="Rhea" id="RHEA-COMP:11032"/>
        <dbReference type="ChEBI" id="CHEBI:29950"/>
        <dbReference type="ChEBI" id="CHEBI:57287"/>
        <dbReference type="ChEBI" id="CHEBI:57379"/>
        <dbReference type="ChEBI" id="CHEBI:74151"/>
        <dbReference type="EC" id="2.3.1.225"/>
    </reaction>
</comment>
<keyword evidence="5 10" id="KW-0472">Membrane</keyword>
<evidence type="ECO:0000256" key="1">
    <source>
        <dbReference type="ARBA" id="ARBA00004141"/>
    </source>
</evidence>
<dbReference type="InterPro" id="IPR039859">
    <property type="entry name" value="PFA4/ZDH16/20/ERF2-like"/>
</dbReference>
<evidence type="ECO:0000256" key="7">
    <source>
        <dbReference type="ARBA" id="ARBA00023288"/>
    </source>
</evidence>
<feature type="transmembrane region" description="Helical" evidence="10">
    <location>
        <begin position="220"/>
        <end position="240"/>
    </location>
</feature>
<keyword evidence="8 10" id="KW-0012">Acyltransferase</keyword>
<evidence type="ECO:0000313" key="13">
    <source>
        <dbReference type="EMBL" id="KAL2913498.1"/>
    </source>
</evidence>
<keyword evidence="7" id="KW-0449">Lipoprotein</keyword>
<feature type="domain" description="Palmitoyltransferase DHHC" evidence="12">
    <location>
        <begin position="171"/>
        <end position="316"/>
    </location>
</feature>
<keyword evidence="3 10" id="KW-0812">Transmembrane</keyword>
<reference evidence="13 14" key="1">
    <citation type="submission" date="2023-09" db="EMBL/GenBank/DDBJ databases">
        <title>Pangenome analysis of Batrachochytrium dendrobatidis and related Chytrids.</title>
        <authorList>
            <person name="Yacoub M.N."/>
            <person name="Stajich J.E."/>
            <person name="James T.Y."/>
        </authorList>
    </citation>
    <scope>NUCLEOTIDE SEQUENCE [LARGE SCALE GENOMIC DNA]</scope>
    <source>
        <strain evidence="13 14">JEL0888</strain>
    </source>
</reference>
<feature type="compositionally biased region" description="Polar residues" evidence="11">
    <location>
        <begin position="510"/>
        <end position="520"/>
    </location>
</feature>
<feature type="compositionally biased region" description="Basic residues" evidence="11">
    <location>
        <begin position="110"/>
        <end position="126"/>
    </location>
</feature>
<evidence type="ECO:0000256" key="9">
    <source>
        <dbReference type="ARBA" id="ARBA00048048"/>
    </source>
</evidence>
<evidence type="ECO:0000256" key="10">
    <source>
        <dbReference type="RuleBase" id="RU079119"/>
    </source>
</evidence>
<dbReference type="PANTHER" id="PTHR12246">
    <property type="entry name" value="PALMITOYLTRANSFERASE ZDHHC16"/>
    <property type="match status" value="1"/>
</dbReference>
<dbReference type="EMBL" id="JADGIZ020000045">
    <property type="protein sequence ID" value="KAL2913498.1"/>
    <property type="molecule type" value="Genomic_DNA"/>
</dbReference>
<comment type="subcellular location">
    <subcellularLocation>
        <location evidence="1">Membrane</location>
        <topology evidence="1">Multi-pass membrane protein</topology>
    </subcellularLocation>
</comment>
<evidence type="ECO:0000256" key="4">
    <source>
        <dbReference type="ARBA" id="ARBA00022989"/>
    </source>
</evidence>
<dbReference type="Proteomes" id="UP001527925">
    <property type="component" value="Unassembled WGS sequence"/>
</dbReference>
<evidence type="ECO:0000256" key="5">
    <source>
        <dbReference type="ARBA" id="ARBA00023136"/>
    </source>
</evidence>
<dbReference type="PROSITE" id="PS50216">
    <property type="entry name" value="DHHC"/>
    <property type="match status" value="1"/>
</dbReference>
<dbReference type="EC" id="2.3.1.225" evidence="10"/>
<comment type="caution">
    <text evidence="13">The sequence shown here is derived from an EMBL/GenBank/DDBJ whole genome shotgun (WGS) entry which is preliminary data.</text>
</comment>
<evidence type="ECO:0000256" key="11">
    <source>
        <dbReference type="SAM" id="MobiDB-lite"/>
    </source>
</evidence>
<comment type="domain">
    <text evidence="10">The DHHC domain is required for palmitoyltransferase activity.</text>
</comment>
<evidence type="ECO:0000256" key="2">
    <source>
        <dbReference type="ARBA" id="ARBA00022679"/>
    </source>
</evidence>
<keyword evidence="14" id="KW-1185">Reference proteome</keyword>
<dbReference type="GO" id="GO:0019706">
    <property type="term" value="F:protein-cysteine S-palmitoyltransferase activity"/>
    <property type="evidence" value="ECO:0007669"/>
    <property type="project" value="UniProtKB-EC"/>
</dbReference>
<gene>
    <name evidence="13" type="primary">PFA4_2</name>
    <name evidence="13" type="ORF">HK105_206958</name>
</gene>